<dbReference type="RefSeq" id="WP_084374085.1">
    <property type="nucleotide sequence ID" value="NZ_FWYF01000004.1"/>
</dbReference>
<evidence type="ECO:0000313" key="3">
    <source>
        <dbReference type="Proteomes" id="UP000192472"/>
    </source>
</evidence>
<keyword evidence="3" id="KW-1185">Reference proteome</keyword>
<evidence type="ECO:0000256" key="1">
    <source>
        <dbReference type="SAM" id="SignalP"/>
    </source>
</evidence>
<dbReference type="Proteomes" id="UP000192472">
    <property type="component" value="Unassembled WGS sequence"/>
</dbReference>
<dbReference type="InterPro" id="IPR026950">
    <property type="entry name" value="Caps_assemb_Wzi"/>
</dbReference>
<protein>
    <submittedName>
        <fullName evidence="2">Capsule assembly protein Wzi</fullName>
    </submittedName>
</protein>
<gene>
    <name evidence="2" type="ORF">SAMN04488029_3442</name>
</gene>
<dbReference type="Pfam" id="PF14052">
    <property type="entry name" value="Caps_assemb_Wzi"/>
    <property type="match status" value="1"/>
</dbReference>
<dbReference type="InterPro" id="IPR038636">
    <property type="entry name" value="Wzi_sf"/>
</dbReference>
<name>A0A1W2GM70_REIFA</name>
<organism evidence="2 3">
    <name type="scientific">Reichenbachiella faecimaris</name>
    <dbReference type="NCBI Taxonomy" id="692418"/>
    <lineage>
        <taxon>Bacteria</taxon>
        <taxon>Pseudomonadati</taxon>
        <taxon>Bacteroidota</taxon>
        <taxon>Cytophagia</taxon>
        <taxon>Cytophagales</taxon>
        <taxon>Reichenbachiellaceae</taxon>
        <taxon>Reichenbachiella</taxon>
    </lineage>
</organism>
<reference evidence="2 3" key="1">
    <citation type="submission" date="2017-04" db="EMBL/GenBank/DDBJ databases">
        <authorList>
            <person name="Afonso C.L."/>
            <person name="Miller P.J."/>
            <person name="Scott M.A."/>
            <person name="Spackman E."/>
            <person name="Goraichik I."/>
            <person name="Dimitrov K.M."/>
            <person name="Suarez D.L."/>
            <person name="Swayne D.E."/>
        </authorList>
    </citation>
    <scope>NUCLEOTIDE SEQUENCE [LARGE SCALE GENOMIC DNA]</scope>
    <source>
        <strain evidence="2 3">DSM 26133</strain>
    </source>
</reference>
<sequence length="530" mass="61041">MKKSTLLIVSSLLFLSLINSALAQVLYPGDYTENYYRTLQLKNPELLPKPIMIRPSIIEPYSSDRSLNWNLWEGNFKTKFKEDSNNNFYILNPRISYVYNHKYPRGYNNGAVWSGRGSNTSLTAGFGGNIGILHYTFAPIVWYAQNREYNIPSSQYNKNPYSYPAEGKIDWVMRYGDDSYSDFDWGQSEIRIIYKNVTLGFSTANFSWGPSRYNPIIMSKNAAGFPHIDLGTARPAKTKIGLMEFKWYWGAMYESDYFDDNSENDRKYITGFTLGYQPSFVKGLSLGVNRIMYTRWADGDLVTEDFFNAFVRNTHKGFMKNDEYDQMFSLVMEYAFPNVGLNLYVEWARNDFFGSIMDLAEHPDRTRAITIGLTKTFDLDNGNLLEINYEKTTLSSNQIQISSPGISATYYVHGVVDNGYTNNGQIVGAGIGPGSNSDIFWVNLYNPNGKMGFTFQRIRFNDDYLVNAYAGVQDEPTDYEITIGTDYLRMFNNFSINPEFLLIYRNNLLFEDNEQNNFVFNLSVSYFLNR</sequence>
<accession>A0A1W2GM70</accession>
<evidence type="ECO:0000313" key="2">
    <source>
        <dbReference type="EMBL" id="SMD37747.1"/>
    </source>
</evidence>
<dbReference type="EMBL" id="FWYF01000004">
    <property type="protein sequence ID" value="SMD37747.1"/>
    <property type="molecule type" value="Genomic_DNA"/>
</dbReference>
<dbReference type="OrthoDB" id="1293009at2"/>
<proteinExistence type="predicted"/>
<feature type="chain" id="PRO_5013320646" evidence="1">
    <location>
        <begin position="24"/>
        <end position="530"/>
    </location>
</feature>
<dbReference type="AlphaFoldDB" id="A0A1W2GM70"/>
<dbReference type="Gene3D" id="2.40.160.130">
    <property type="entry name" value="Capsule assembly protein Wzi"/>
    <property type="match status" value="1"/>
</dbReference>
<feature type="signal peptide" evidence="1">
    <location>
        <begin position="1"/>
        <end position="23"/>
    </location>
</feature>
<dbReference type="STRING" id="692418.SAMN04488029_3442"/>
<keyword evidence="1" id="KW-0732">Signal</keyword>